<feature type="transmembrane region" description="Helical" evidence="7">
    <location>
        <begin position="544"/>
        <end position="565"/>
    </location>
</feature>
<protein>
    <recommendedName>
        <fullName evidence="8">SH3 domain-containing protein</fullName>
    </recommendedName>
</protein>
<feature type="domain" description="SH3" evidence="8">
    <location>
        <begin position="27"/>
        <end position="87"/>
    </location>
</feature>
<dbReference type="PANTHER" id="PTHR12308:SF73">
    <property type="entry name" value="ANOCTAMIN"/>
    <property type="match status" value="1"/>
</dbReference>
<gene>
    <name evidence="9" type="ORF">AB1Y20_007592</name>
</gene>
<dbReference type="InterPro" id="IPR036028">
    <property type="entry name" value="SH3-like_dom_sf"/>
</dbReference>
<dbReference type="EMBL" id="JBGBPQ010000017">
    <property type="protein sequence ID" value="KAL1507990.1"/>
    <property type="molecule type" value="Genomic_DNA"/>
</dbReference>
<feature type="transmembrane region" description="Helical" evidence="7">
    <location>
        <begin position="361"/>
        <end position="384"/>
    </location>
</feature>
<comment type="subcellular location">
    <subcellularLocation>
        <location evidence="1">Membrane</location>
        <topology evidence="1">Multi-pass membrane protein</topology>
    </subcellularLocation>
</comment>
<keyword evidence="3 7" id="KW-0812">Transmembrane</keyword>
<evidence type="ECO:0000256" key="6">
    <source>
        <dbReference type="PROSITE-ProRule" id="PRU00192"/>
    </source>
</evidence>
<proteinExistence type="predicted"/>
<feature type="transmembrane region" description="Helical" evidence="7">
    <location>
        <begin position="498"/>
        <end position="523"/>
    </location>
</feature>
<dbReference type="SMART" id="SM00326">
    <property type="entry name" value="SH3"/>
    <property type="match status" value="1"/>
</dbReference>
<dbReference type="Gene3D" id="2.30.30.40">
    <property type="entry name" value="SH3 Domains"/>
    <property type="match status" value="1"/>
</dbReference>
<sequence length="1013" mass="114585">MRSPVAPSAYNKFGGRILEPIRQPPPPALLRAVVLHTFEPQLAGELMVEKGEVILCHQSVGHGWCVASNSGGAKGLVPESYLQSLSAEEQTGIPSHAVLPPPVPPPAVEPTPAAAPMKTASPAEAVEANRLQGPECDWVLSAEQGELADLVLVYDKEKKHSLVEPTFEKLREAGLRVVKRPSPHGKFEFALLTPVSEERLEKEAQFRQLSLLLKNTHMLVEGEAHYADFTMAHRDMFALKNGQLFSPIERQHLVTSIAEGSQAFGCAELDLDDLVAEGVFVMSMALHSKEHPIVWAAWAGLQLWPYRWPYGWPYETEFNKNKDHWPLTIKHTATRMLPDFGLIQQPLHAIQAYLGTKVAFYFAWAEKYTCWLLCLVIVLIPLEIGQLVTDDRVTDAYILVVLCVCLGACSTFLTEYWNHQRVALAYTWDVLDFEQEARPRPEFLRSARVGRWRLEEHGGRPGHGVEHKKGFFAEGDVFIDEDTANPLLVMNKKDRAKVYLIGAVLLFVLSGFMIASSLTILTLQMLWTQARQFEHSPLLRDNGTLLGSIIITIQVGVMNVLYKRLAVYLTNVENQRTETAYENSLILKVTLFQFCNSYFALFYISFMKSRGYSMFGAFGYRDRLGRLYKDTCGSKGTEAYSIVGNCSTTSPGSEDCRYIFVRGDCMEELRTLMISHLVLKPFVEVIVQLVIPWCKKTCSKCMAKRKRTTSVRPTTSSTPTTKTKLADRLRVQLELEQEEAGSTTKAQTKAQWSLVQKIYEQMLLPPSSGTFEEYRSKVIQFGYVAMFSAAFPIGAVAATVANILEIRVDAYKFMFSCRRPMYEDADDIGNWKLVMQIFSWIALVINVLVVAYASNLVRDYIVIPMVAERSVCEETEFDYLVSDEARFLGLRTSWRSPCPDNYRNCFVDIGGVPWLPGSEYLSWFEETSQSYLDQGLCNEGSRLYNAEHCTSCKHRTSAAYLGLSWFVIVVEHVLILLKYCIMIAIPDKPKWVRKNEARVEYLKEKTWMNVSTR</sequence>
<dbReference type="InterPro" id="IPR001452">
    <property type="entry name" value="SH3_domain"/>
</dbReference>
<reference evidence="9 10" key="1">
    <citation type="journal article" date="2024" name="Science">
        <title>Giant polyketide synthase enzymes in the biosynthesis of giant marine polyether toxins.</title>
        <authorList>
            <person name="Fallon T.R."/>
            <person name="Shende V.V."/>
            <person name="Wierzbicki I.H."/>
            <person name="Pendleton A.L."/>
            <person name="Watervoot N.F."/>
            <person name="Auber R.P."/>
            <person name="Gonzalez D.J."/>
            <person name="Wisecaver J.H."/>
            <person name="Moore B.S."/>
        </authorList>
    </citation>
    <scope>NUCLEOTIDE SEQUENCE [LARGE SCALE GENOMIC DNA]</scope>
    <source>
        <strain evidence="9 10">12B1</strain>
    </source>
</reference>
<evidence type="ECO:0000256" key="4">
    <source>
        <dbReference type="ARBA" id="ARBA00022989"/>
    </source>
</evidence>
<keyword evidence="5 7" id="KW-0472">Membrane</keyword>
<name>A0AB34IVW6_PRYPA</name>
<evidence type="ECO:0000256" key="3">
    <source>
        <dbReference type="ARBA" id="ARBA00022692"/>
    </source>
</evidence>
<keyword evidence="10" id="KW-1185">Reference proteome</keyword>
<evidence type="ECO:0000256" key="5">
    <source>
        <dbReference type="ARBA" id="ARBA00023136"/>
    </source>
</evidence>
<evidence type="ECO:0000259" key="8">
    <source>
        <dbReference type="PROSITE" id="PS50002"/>
    </source>
</evidence>
<comment type="caution">
    <text evidence="9">The sequence shown here is derived from an EMBL/GenBank/DDBJ whole genome shotgun (WGS) entry which is preliminary data.</text>
</comment>
<evidence type="ECO:0000256" key="2">
    <source>
        <dbReference type="ARBA" id="ARBA00022443"/>
    </source>
</evidence>
<dbReference type="PANTHER" id="PTHR12308">
    <property type="entry name" value="ANOCTAMIN"/>
    <property type="match status" value="1"/>
</dbReference>
<dbReference type="CDD" id="cd00174">
    <property type="entry name" value="SH3"/>
    <property type="match status" value="1"/>
</dbReference>
<feature type="transmembrane region" description="Helical" evidence="7">
    <location>
        <begin position="781"/>
        <end position="804"/>
    </location>
</feature>
<evidence type="ECO:0000256" key="1">
    <source>
        <dbReference type="ARBA" id="ARBA00004141"/>
    </source>
</evidence>
<evidence type="ECO:0000256" key="7">
    <source>
        <dbReference type="SAM" id="Phobius"/>
    </source>
</evidence>
<evidence type="ECO:0000313" key="9">
    <source>
        <dbReference type="EMBL" id="KAL1507990.1"/>
    </source>
</evidence>
<dbReference type="Proteomes" id="UP001515480">
    <property type="component" value="Unassembled WGS sequence"/>
</dbReference>
<dbReference type="Pfam" id="PF14604">
    <property type="entry name" value="SH3_9"/>
    <property type="match status" value="1"/>
</dbReference>
<dbReference type="SUPFAM" id="SSF50044">
    <property type="entry name" value="SH3-domain"/>
    <property type="match status" value="1"/>
</dbReference>
<dbReference type="Pfam" id="PF04547">
    <property type="entry name" value="Anoctamin"/>
    <property type="match status" value="1"/>
</dbReference>
<dbReference type="InterPro" id="IPR049452">
    <property type="entry name" value="Anoctamin_TM"/>
</dbReference>
<feature type="transmembrane region" description="Helical" evidence="7">
    <location>
        <begin position="837"/>
        <end position="857"/>
    </location>
</feature>
<dbReference type="GO" id="GO:0016020">
    <property type="term" value="C:membrane"/>
    <property type="evidence" value="ECO:0007669"/>
    <property type="project" value="UniProtKB-SubCell"/>
</dbReference>
<feature type="transmembrane region" description="Helical" evidence="7">
    <location>
        <begin position="396"/>
        <end position="417"/>
    </location>
</feature>
<keyword evidence="2 6" id="KW-0728">SH3 domain</keyword>
<dbReference type="InterPro" id="IPR007632">
    <property type="entry name" value="Anoctamin"/>
</dbReference>
<evidence type="ECO:0000313" key="10">
    <source>
        <dbReference type="Proteomes" id="UP001515480"/>
    </source>
</evidence>
<dbReference type="PROSITE" id="PS50002">
    <property type="entry name" value="SH3"/>
    <property type="match status" value="1"/>
</dbReference>
<dbReference type="GO" id="GO:0005254">
    <property type="term" value="F:chloride channel activity"/>
    <property type="evidence" value="ECO:0007669"/>
    <property type="project" value="TreeGrafter"/>
</dbReference>
<organism evidence="9 10">
    <name type="scientific">Prymnesium parvum</name>
    <name type="common">Toxic golden alga</name>
    <dbReference type="NCBI Taxonomy" id="97485"/>
    <lineage>
        <taxon>Eukaryota</taxon>
        <taxon>Haptista</taxon>
        <taxon>Haptophyta</taxon>
        <taxon>Prymnesiophyceae</taxon>
        <taxon>Prymnesiales</taxon>
        <taxon>Prymnesiaceae</taxon>
        <taxon>Prymnesium</taxon>
    </lineage>
</organism>
<feature type="transmembrane region" description="Helical" evidence="7">
    <location>
        <begin position="585"/>
        <end position="606"/>
    </location>
</feature>
<accession>A0AB34IVW6</accession>
<dbReference type="AlphaFoldDB" id="A0AB34IVW6"/>
<feature type="transmembrane region" description="Helical" evidence="7">
    <location>
        <begin position="963"/>
        <end position="985"/>
    </location>
</feature>
<keyword evidence="4 7" id="KW-1133">Transmembrane helix</keyword>